<dbReference type="Gene3D" id="3.30.1310.20">
    <property type="entry name" value="PRTase-like"/>
    <property type="match status" value="1"/>
</dbReference>
<dbReference type="RefSeq" id="WP_260763840.1">
    <property type="nucleotide sequence ID" value="NZ_CP045921.1"/>
</dbReference>
<evidence type="ECO:0000313" key="3">
    <source>
        <dbReference type="Proteomes" id="UP001059824"/>
    </source>
</evidence>
<proteinExistence type="predicted"/>
<sequence length="218" mass="24216">MYFESRAAAGEQLAQQLLEKYRYEDCAVLALSDGAVQVGEPIAAALHSVLTMLLVEAVEIPGEGINIGGLNQSGRFTYNGMLSAGEIEGFRQEYFGYFEEKKREGMMRINRLLGDGGLVNKDLLKGRSIILVSDGFHDAASLDVAMDFLKPINTQKIIVATPTATVPAVDRLHITVDEMYILDVKENFMGVDHYYEVNDVPSHEDTVKKINDIILNWQ</sequence>
<evidence type="ECO:0000313" key="2">
    <source>
        <dbReference type="EMBL" id="QHN42481.1"/>
    </source>
</evidence>
<name>A0A857MMU5_9BACT</name>
<protein>
    <recommendedName>
        <fullName evidence="1">Phosphoribosyltransferase domain-containing protein</fullName>
    </recommendedName>
</protein>
<dbReference type="Pfam" id="PF00156">
    <property type="entry name" value="Pribosyltran"/>
    <property type="match status" value="1"/>
</dbReference>
<organism evidence="2 3">
    <name type="scientific">Candidatus Mycosynbacter amalyticus</name>
    <dbReference type="NCBI Taxonomy" id="2665156"/>
    <lineage>
        <taxon>Bacteria</taxon>
        <taxon>Candidatus Saccharimonadota</taxon>
        <taxon>Candidatus Saccharimonadota incertae sedis</taxon>
        <taxon>Candidatus Mycosynbacter</taxon>
    </lineage>
</organism>
<evidence type="ECO:0000259" key="1">
    <source>
        <dbReference type="Pfam" id="PF00156"/>
    </source>
</evidence>
<dbReference type="InterPro" id="IPR029057">
    <property type="entry name" value="PRTase-like"/>
</dbReference>
<dbReference type="KEGG" id="mama:GII36_01290"/>
<keyword evidence="3" id="KW-1185">Reference proteome</keyword>
<reference evidence="2" key="1">
    <citation type="journal article" date="2021" name="Nat. Microbiol.">
        <title>Cocultivation of an ultrasmall environmental parasitic bacterium with lytic ability against bacteria associated with wastewater foams.</title>
        <authorList>
            <person name="Batinovic S."/>
            <person name="Rose J.J.A."/>
            <person name="Ratcliffe J."/>
            <person name="Seviour R.J."/>
            <person name="Petrovski S."/>
        </authorList>
    </citation>
    <scope>NUCLEOTIDE SEQUENCE</scope>
    <source>
        <strain evidence="2">JR1</strain>
    </source>
</reference>
<dbReference type="AlphaFoldDB" id="A0A857MMU5"/>
<gene>
    <name evidence="2" type="ORF">GII36_01290</name>
</gene>
<dbReference type="Proteomes" id="UP001059824">
    <property type="component" value="Chromosome"/>
</dbReference>
<dbReference type="EMBL" id="CP045921">
    <property type="protein sequence ID" value="QHN42481.1"/>
    <property type="molecule type" value="Genomic_DNA"/>
</dbReference>
<dbReference type="Gene3D" id="3.40.50.2020">
    <property type="match status" value="1"/>
</dbReference>
<dbReference type="SUPFAM" id="SSF53271">
    <property type="entry name" value="PRTase-like"/>
    <property type="match status" value="1"/>
</dbReference>
<dbReference type="InterPro" id="IPR000836">
    <property type="entry name" value="PRTase_dom"/>
</dbReference>
<accession>A0A857MMU5</accession>
<feature type="domain" description="Phosphoribosyltransferase" evidence="1">
    <location>
        <begin position="7"/>
        <end position="163"/>
    </location>
</feature>